<feature type="transmembrane region" description="Helical" evidence="1">
    <location>
        <begin position="15"/>
        <end position="37"/>
    </location>
</feature>
<dbReference type="InterPro" id="IPR000160">
    <property type="entry name" value="GGDEF_dom"/>
</dbReference>
<dbReference type="SUPFAM" id="SSF55073">
    <property type="entry name" value="Nucleotide cyclase"/>
    <property type="match status" value="1"/>
</dbReference>
<accession>A0ABQ3YXP0</accession>
<keyword evidence="4" id="KW-1185">Reference proteome</keyword>
<dbReference type="Pfam" id="PF00990">
    <property type="entry name" value="GGDEF"/>
    <property type="match status" value="1"/>
</dbReference>
<dbReference type="PANTHER" id="PTHR46663">
    <property type="entry name" value="DIGUANYLATE CYCLASE DGCT-RELATED"/>
    <property type="match status" value="1"/>
</dbReference>
<dbReference type="Gene3D" id="3.30.70.270">
    <property type="match status" value="1"/>
</dbReference>
<dbReference type="Proteomes" id="UP000637628">
    <property type="component" value="Unassembled WGS sequence"/>
</dbReference>
<feature type="transmembrane region" description="Helical" evidence="1">
    <location>
        <begin position="141"/>
        <end position="163"/>
    </location>
</feature>
<feature type="transmembrane region" description="Helical" evidence="1">
    <location>
        <begin position="295"/>
        <end position="313"/>
    </location>
</feature>
<feature type="transmembrane region" description="Helical" evidence="1">
    <location>
        <begin position="228"/>
        <end position="248"/>
    </location>
</feature>
<evidence type="ECO:0000313" key="3">
    <source>
        <dbReference type="EMBL" id="GIE02344.1"/>
    </source>
</evidence>
<evidence type="ECO:0000313" key="4">
    <source>
        <dbReference type="Proteomes" id="UP000637628"/>
    </source>
</evidence>
<protein>
    <recommendedName>
        <fullName evidence="2">GGDEF domain-containing protein</fullName>
    </recommendedName>
</protein>
<dbReference type="InterPro" id="IPR043128">
    <property type="entry name" value="Rev_trsase/Diguanyl_cyclase"/>
</dbReference>
<feature type="transmembrane region" description="Helical" evidence="1">
    <location>
        <begin position="202"/>
        <end position="222"/>
    </location>
</feature>
<feature type="transmembrane region" description="Helical" evidence="1">
    <location>
        <begin position="269"/>
        <end position="289"/>
    </location>
</feature>
<keyword evidence="1" id="KW-0472">Membrane</keyword>
<feature type="transmembrane region" description="Helical" evidence="1">
    <location>
        <begin position="169"/>
        <end position="190"/>
    </location>
</feature>
<keyword evidence="1" id="KW-1133">Transmembrane helix</keyword>
<dbReference type="SMART" id="SM00267">
    <property type="entry name" value="GGDEF"/>
    <property type="match status" value="1"/>
</dbReference>
<feature type="domain" description="GGDEF" evidence="2">
    <location>
        <begin position="367"/>
        <end position="498"/>
    </location>
</feature>
<dbReference type="PANTHER" id="PTHR46663:SF2">
    <property type="entry name" value="GGDEF DOMAIN-CONTAINING PROTEIN"/>
    <property type="match status" value="1"/>
</dbReference>
<gene>
    <name evidence="3" type="ORF">Adu01nite_36940</name>
</gene>
<feature type="transmembrane region" description="Helical" evidence="1">
    <location>
        <begin position="74"/>
        <end position="97"/>
    </location>
</feature>
<comment type="caution">
    <text evidence="3">The sequence shown here is derived from an EMBL/GenBank/DDBJ whole genome shotgun (WGS) entry which is preliminary data.</text>
</comment>
<organism evidence="3 4">
    <name type="scientific">Paractinoplanes durhamensis</name>
    <dbReference type="NCBI Taxonomy" id="113563"/>
    <lineage>
        <taxon>Bacteria</taxon>
        <taxon>Bacillati</taxon>
        <taxon>Actinomycetota</taxon>
        <taxon>Actinomycetes</taxon>
        <taxon>Micromonosporales</taxon>
        <taxon>Micromonosporaceae</taxon>
        <taxon>Paractinoplanes</taxon>
    </lineage>
</organism>
<dbReference type="InterPro" id="IPR052163">
    <property type="entry name" value="DGC-Regulatory_Protein"/>
</dbReference>
<dbReference type="PROSITE" id="PS50887">
    <property type="entry name" value="GGDEF"/>
    <property type="match status" value="1"/>
</dbReference>
<sequence>MKGAERLRSWIRDPVISAAILWTGLATVLFYLLAANADRQVQVFWTFQLPLDTLLVISSWQVSRIASGAVRRFWRVLASSGVLFLFGDTFQTVLTFLDPPGTWSTTGGLVQSSCFAIGLVVMVVATLAYPHPGRTGRTRLAFWLDSASVLVAGAVVAWCFAAHPGQDDFSDLAATLAAAGAAITACFGAVKMILSGNAPMRKTAAITMMAAAAFTALGFFVAPEPGGALAGSIYLIRLMPSLLVALGPRIQLVIAKFDPAPFTERRRKPYSLLPYGAIAIVFGALIVVLPQGVDFRLWGVVVGLGLICALVAGRQLVAFHDNTDLIKKLREHETRLRHQALTDGLTGLANRTHFHEQVEAALATDIQRTSVLLIDLDGFKQVNDSFGHAAGDQLLISVADKMRAAVRDGDLPARFGGDEFGILLRDCQGPEAEQTAQRLLAALAEPVSVEGARIVANASIGAAGAEPGDGVSAVIRRADVAMYAAKSAGKGTWKRYDTGMESVGSFH</sequence>
<proteinExistence type="predicted"/>
<evidence type="ECO:0000259" key="2">
    <source>
        <dbReference type="PROSITE" id="PS50887"/>
    </source>
</evidence>
<dbReference type="EMBL" id="BOML01000031">
    <property type="protein sequence ID" value="GIE02344.1"/>
    <property type="molecule type" value="Genomic_DNA"/>
</dbReference>
<keyword evidence="1" id="KW-0812">Transmembrane</keyword>
<reference evidence="3 4" key="1">
    <citation type="submission" date="2021-01" db="EMBL/GenBank/DDBJ databases">
        <title>Whole genome shotgun sequence of Actinoplanes durhamensis NBRC 14914.</title>
        <authorList>
            <person name="Komaki H."/>
            <person name="Tamura T."/>
        </authorList>
    </citation>
    <scope>NUCLEOTIDE SEQUENCE [LARGE SCALE GENOMIC DNA]</scope>
    <source>
        <strain evidence="3 4">NBRC 14914</strain>
    </source>
</reference>
<evidence type="ECO:0000256" key="1">
    <source>
        <dbReference type="SAM" id="Phobius"/>
    </source>
</evidence>
<dbReference type="CDD" id="cd01949">
    <property type="entry name" value="GGDEF"/>
    <property type="match status" value="1"/>
</dbReference>
<name>A0ABQ3YXP0_9ACTN</name>
<feature type="transmembrane region" description="Helical" evidence="1">
    <location>
        <begin position="109"/>
        <end position="129"/>
    </location>
</feature>
<dbReference type="InterPro" id="IPR029787">
    <property type="entry name" value="Nucleotide_cyclase"/>
</dbReference>
<dbReference type="NCBIfam" id="TIGR00254">
    <property type="entry name" value="GGDEF"/>
    <property type="match status" value="1"/>
</dbReference>